<name>A0A1Y1VBP8_9FUNG</name>
<proteinExistence type="predicted"/>
<dbReference type="PANTHER" id="PTHR40050">
    <property type="entry name" value="INNER SPORE COAT PROTEIN H"/>
    <property type="match status" value="1"/>
</dbReference>
<dbReference type="Proteomes" id="UP000193719">
    <property type="component" value="Unassembled WGS sequence"/>
</dbReference>
<keyword evidence="4" id="KW-1185">Reference proteome</keyword>
<protein>
    <recommendedName>
        <fullName evidence="5">Coth-domain-containing protein</fullName>
    </recommendedName>
</protein>
<feature type="chain" id="PRO_5013005465" description="Coth-domain-containing protein" evidence="2">
    <location>
        <begin position="21"/>
        <end position="1238"/>
    </location>
</feature>
<feature type="region of interest" description="Disordered" evidence="1">
    <location>
        <begin position="1215"/>
        <end position="1238"/>
    </location>
</feature>
<comment type="caution">
    <text evidence="3">The sequence shown here is derived from an EMBL/GenBank/DDBJ whole genome shotgun (WGS) entry which is preliminary data.</text>
</comment>
<dbReference type="AlphaFoldDB" id="A0A1Y1VBP8"/>
<organism evidence="3 4">
    <name type="scientific">Piromyces finnis</name>
    <dbReference type="NCBI Taxonomy" id="1754191"/>
    <lineage>
        <taxon>Eukaryota</taxon>
        <taxon>Fungi</taxon>
        <taxon>Fungi incertae sedis</taxon>
        <taxon>Chytridiomycota</taxon>
        <taxon>Chytridiomycota incertae sedis</taxon>
        <taxon>Neocallimastigomycetes</taxon>
        <taxon>Neocallimastigales</taxon>
        <taxon>Neocallimastigaceae</taxon>
        <taxon>Piromyces</taxon>
    </lineage>
</organism>
<feature type="signal peptide" evidence="2">
    <location>
        <begin position="1"/>
        <end position="20"/>
    </location>
</feature>
<accession>A0A1Y1VBP8</accession>
<reference evidence="3 4" key="1">
    <citation type="submission" date="2016-08" db="EMBL/GenBank/DDBJ databases">
        <title>Genomes of anaerobic fungi encode conserved fungal cellulosomes for biomass hydrolysis.</title>
        <authorList>
            <consortium name="DOE Joint Genome Institute"/>
            <person name="Haitjema C.H."/>
            <person name="Gilmore S.P."/>
            <person name="Henske J.K."/>
            <person name="Solomon K.V."/>
            <person name="De Groot R."/>
            <person name="Kuo A."/>
            <person name="Mondo S.J."/>
            <person name="Salamov A.A."/>
            <person name="Labutti K."/>
            <person name="Zhao Z."/>
            <person name="Chiniquy J."/>
            <person name="Barry K."/>
            <person name="Brewer H.M."/>
            <person name="Purvine S.O."/>
            <person name="Wright A.T."/>
            <person name="Boxma B."/>
            <person name="Van Alen T."/>
            <person name="Hackstein J.H."/>
            <person name="Baker S.E."/>
            <person name="Grigoriev I.V."/>
            <person name="O'Malley M.A."/>
        </authorList>
    </citation>
    <scope>NUCLEOTIDE SEQUENCE [LARGE SCALE GENOMIC DNA]</scope>
    <source>
        <strain evidence="4">finn</strain>
    </source>
</reference>
<evidence type="ECO:0008006" key="5">
    <source>
        <dbReference type="Google" id="ProtNLM"/>
    </source>
</evidence>
<dbReference type="PANTHER" id="PTHR40050:SF1">
    <property type="entry name" value="INNER SPORE COAT PROTEIN H"/>
    <property type="match status" value="1"/>
</dbReference>
<dbReference type="STRING" id="1754191.A0A1Y1VBP8"/>
<dbReference type="InterPro" id="IPR014867">
    <property type="entry name" value="Spore_coat_CotH_CotH2/3/7"/>
</dbReference>
<reference evidence="3 4" key="2">
    <citation type="submission" date="2016-08" db="EMBL/GenBank/DDBJ databases">
        <title>Pervasive Adenine N6-methylation of Active Genes in Fungi.</title>
        <authorList>
            <consortium name="DOE Joint Genome Institute"/>
            <person name="Mondo S.J."/>
            <person name="Dannebaum R.O."/>
            <person name="Kuo R.C."/>
            <person name="Labutti K."/>
            <person name="Haridas S."/>
            <person name="Kuo A."/>
            <person name="Salamov A."/>
            <person name="Ahrendt S.R."/>
            <person name="Lipzen A."/>
            <person name="Sullivan W."/>
            <person name="Andreopoulos W.B."/>
            <person name="Clum A."/>
            <person name="Lindquist E."/>
            <person name="Daum C."/>
            <person name="Ramamoorthy G.K."/>
            <person name="Gryganskyi A."/>
            <person name="Culley D."/>
            <person name="Magnuson J.K."/>
            <person name="James T.Y."/>
            <person name="O'Malley M.A."/>
            <person name="Stajich J.E."/>
            <person name="Spatafora J.W."/>
            <person name="Visel A."/>
            <person name="Grigoriev I.V."/>
        </authorList>
    </citation>
    <scope>NUCLEOTIDE SEQUENCE [LARGE SCALE GENOMIC DNA]</scope>
    <source>
        <strain evidence="4">finn</strain>
    </source>
</reference>
<sequence>MKIQNFGIVLSTTLFAFCNAKKYNFNVVSILGTGYSMGVKYDENVVPLQSTLFPLFKGEVEANSINQYKYVALDNKNNIIEEESIVRVYSDEMSNINEVYNRTNKSIDIPELPKPLIPLFPMGSKKLQKLPNNVIYNVYLKCDEILYKNVTTQPFLSSGGNNLDIPCTINIISPDSTFQGEGSVHLIGYGSRLYKKLSWNIKFNENSKKFNGRKSMKLRGIANDYSLMREKLATEICYSLDVPTVGGSYARLFINDDIYGLYLLTDSLNKRWIGAYVHGDEKAKIGFSYTLISSTPNGPYAELKYLGENYKSYKKSGSYQIDEYEKDAVDPNDESTKWTPLIKFTRLYDEWVRTYQNDYSDAAIEALQKFLNIESVLRAMVVDTLTLPLDNFWIIMSNTLLYYNPERDNYQIIPYDFDQSFRGSWEVSFLNASNYIKDCITWANNDEGKFEHYFINHLLEHPQIRKRYDIILAVTLRSTYASKTITDYVQNVAKLIRDDVEWNVNAVDNLNIPYEGKVMSFNLKNFDKSYTKTYVKGASISSSYDFKEFFDIRGDYCREYTNDVDTSDNTNIGEKKGFITTTSKDENKTTEVLIETQTEIQTETTTSIINETETPIETETDTPIEIEIETSTEIEAESPTKTENDVPIPTESLISDSQNFNVVSLMSEEYKIGVMYGEKIIPLNSTLFPLFTGVINGENISEYKYVILNKANEIVEKESISRVYSEETSLINEVYNRKNNKAEVLDLPIPLEQIYPLGSKNIKPIPDNVIYNVYANCDKEGYSSLSSSPFFNGKKTFNDLSMDCTIHIISPDDTFESTGSMKLYGYNPRRFKKLSWIISLEEKPFLGRKSLKMKGIANDNSLMREKFATKLYNAVNVPTQEGAFARLFINNDAYGLYMISDDLTKEWIKAFIHGSENAKIGNNYYKLNGSSSGPFADFKYLGEDYSNYENGVYEIKTLGNNLNHSSQFTELIRFTKLYNDWMEVYQNNTSIESVKALQKFLDVESTLRLLAVETLIIPLDNFWLVSSNTALYYNAEKGLYQFIPYELDQSLVGSWSISSLNSENYIEDCITWANYKGNKNEQFFINHLLEHPLIKKRYDIILAEIVRSTFDSKTIQNYLVHLADLIRDDVQWNIDSVDNLNIPYQGIITTFTMKDFEKNLNYKHSKTHRNSYELWEFVDVRSNYCKIYTSEVDTTEDVFKNSNYSSVVSFSSEIPTETETEIPTETQTEVSTNNRSSN</sequence>
<dbReference type="EMBL" id="MCFH01000016">
    <property type="protein sequence ID" value="ORX52081.1"/>
    <property type="molecule type" value="Genomic_DNA"/>
</dbReference>
<dbReference type="OrthoDB" id="2145870at2759"/>
<keyword evidence="2" id="KW-0732">Signal</keyword>
<dbReference type="Pfam" id="PF08757">
    <property type="entry name" value="CotH"/>
    <property type="match status" value="2"/>
</dbReference>
<evidence type="ECO:0000313" key="4">
    <source>
        <dbReference type="Proteomes" id="UP000193719"/>
    </source>
</evidence>
<evidence type="ECO:0000256" key="1">
    <source>
        <dbReference type="SAM" id="MobiDB-lite"/>
    </source>
</evidence>
<evidence type="ECO:0000256" key="2">
    <source>
        <dbReference type="SAM" id="SignalP"/>
    </source>
</evidence>
<gene>
    <name evidence="3" type="ORF">BCR36DRAFT_33171</name>
</gene>
<evidence type="ECO:0000313" key="3">
    <source>
        <dbReference type="EMBL" id="ORX52081.1"/>
    </source>
</evidence>